<gene>
    <name evidence="3" type="ORF">PR001_g7717</name>
    <name evidence="2" type="ORF">PR002_g7775</name>
    <name evidence="4" type="ORF">PR003_g8137</name>
</gene>
<evidence type="ECO:0000313" key="7">
    <source>
        <dbReference type="Proteomes" id="UP000435112"/>
    </source>
</evidence>
<dbReference type="Proteomes" id="UP000434957">
    <property type="component" value="Unassembled WGS sequence"/>
</dbReference>
<evidence type="ECO:0000313" key="5">
    <source>
        <dbReference type="Proteomes" id="UP000429607"/>
    </source>
</evidence>
<reference evidence="5 7" key="1">
    <citation type="submission" date="2018-09" db="EMBL/GenBank/DDBJ databases">
        <title>Genomic investigation of the strawberry pathogen Phytophthora fragariae indicates pathogenicity is determined by transcriptional variation in three key races.</title>
        <authorList>
            <person name="Adams T.M."/>
            <person name="Armitage A.D."/>
            <person name="Sobczyk M.K."/>
            <person name="Bates H.J."/>
            <person name="Dunwell J.M."/>
            <person name="Nellist C.F."/>
            <person name="Harrison R.J."/>
        </authorList>
    </citation>
    <scope>NUCLEOTIDE SEQUENCE [LARGE SCALE GENOMIC DNA]</scope>
    <source>
        <strain evidence="3 5">SCRP249</strain>
        <strain evidence="2 7">SCRP324</strain>
        <strain evidence="4 6">SCRP333</strain>
    </source>
</reference>
<evidence type="ECO:0000313" key="4">
    <source>
        <dbReference type="EMBL" id="KAE9345067.1"/>
    </source>
</evidence>
<accession>A0A6A3N0S9</accession>
<comment type="caution">
    <text evidence="2">The sequence shown here is derived from an EMBL/GenBank/DDBJ whole genome shotgun (WGS) entry which is preliminary data.</text>
</comment>
<feature type="compositionally biased region" description="Basic and acidic residues" evidence="1">
    <location>
        <begin position="47"/>
        <end position="61"/>
    </location>
</feature>
<evidence type="ECO:0000313" key="6">
    <source>
        <dbReference type="Proteomes" id="UP000434957"/>
    </source>
</evidence>
<dbReference type="EMBL" id="QXFT01000397">
    <property type="protein sequence ID" value="KAE9345067.1"/>
    <property type="molecule type" value="Genomic_DNA"/>
</dbReference>
<dbReference type="EMBL" id="QXFU01000379">
    <property type="protein sequence ID" value="KAE9035088.1"/>
    <property type="molecule type" value="Genomic_DNA"/>
</dbReference>
<dbReference type="AlphaFoldDB" id="A0A6A3N0S9"/>
<dbReference type="Proteomes" id="UP000429607">
    <property type="component" value="Unassembled WGS sequence"/>
</dbReference>
<sequence>MLRRWPQRGLASPPAALRLQAPQRAFWSQAMELIKSHLNPGNAITSVDKKDGLDSDAEPRASSRIAGSAWRPQVPDDVRFPEFLQDAGDGQVACAKTTFTGFAHHLRRTSDPAQAWDVVKQCRPFVVERNGIRLADAAASDEVEPSDVLQMLPADLFAERSAGSNCRAMFVGATGLEGPQGTITAANEAVVVALLVQKLHFLGKHGKAIALFEGYNRERKKWLNERSALETSADAEKEAAAFDRVTRLWSSARSAYLKSLLFKSRYHRIVQFAREDSRNLDVACESVATMTSLLIGCRKQKDSALARLAIDTMSKQNPVTVLPLTIYELAFKSAIQNKNRDEDDLDNALWIARVMRDDAGYILQPDLWFALFNTSLHLKREESALEVFGMYSSNFTSLHQNNFRRALRKACRLNHPDVVLTMVRQWLATIDNDVDAAAKAEAVSFVLGEMLSSRHPISAITEMLAIMESSQIEASNAVLQRVATTILDDASSRLSPHETIKNSLEFWKVHSPTVQNSMYIMHVLIQQCLKRDWLDECELVVNEIAERRLPGVPCNSIVKAMTVNEERGRFENNVRMCKVLLKSLSRPGFQSLNKQFFELYLKALLCLGRFGEVREQHARLKLGKRYPKSAPLAVALRDAKAQQK</sequence>
<dbReference type="Proteomes" id="UP000435112">
    <property type="component" value="Unassembled WGS sequence"/>
</dbReference>
<name>A0A6A3N0S9_9STRA</name>
<dbReference type="EMBL" id="QXFV01000391">
    <property type="protein sequence ID" value="KAE9038989.1"/>
    <property type="molecule type" value="Genomic_DNA"/>
</dbReference>
<protein>
    <submittedName>
        <fullName evidence="2">Uncharacterized protein</fullName>
    </submittedName>
</protein>
<keyword evidence="6" id="KW-1185">Reference proteome</keyword>
<organism evidence="2 7">
    <name type="scientific">Phytophthora rubi</name>
    <dbReference type="NCBI Taxonomy" id="129364"/>
    <lineage>
        <taxon>Eukaryota</taxon>
        <taxon>Sar</taxon>
        <taxon>Stramenopiles</taxon>
        <taxon>Oomycota</taxon>
        <taxon>Peronosporomycetes</taxon>
        <taxon>Peronosporales</taxon>
        <taxon>Peronosporaceae</taxon>
        <taxon>Phytophthora</taxon>
    </lineage>
</organism>
<proteinExistence type="predicted"/>
<feature type="region of interest" description="Disordered" evidence="1">
    <location>
        <begin position="44"/>
        <end position="68"/>
    </location>
</feature>
<evidence type="ECO:0000313" key="3">
    <source>
        <dbReference type="EMBL" id="KAE9038989.1"/>
    </source>
</evidence>
<evidence type="ECO:0000256" key="1">
    <source>
        <dbReference type="SAM" id="MobiDB-lite"/>
    </source>
</evidence>
<dbReference type="OrthoDB" id="95759at2759"/>
<evidence type="ECO:0000313" key="2">
    <source>
        <dbReference type="EMBL" id="KAE9035088.1"/>
    </source>
</evidence>